<feature type="region of interest" description="Disordered" evidence="1">
    <location>
        <begin position="1"/>
        <end position="40"/>
    </location>
</feature>
<evidence type="ECO:0000313" key="3">
    <source>
        <dbReference type="Proteomes" id="UP000663722"/>
    </source>
</evidence>
<feature type="compositionally biased region" description="Polar residues" evidence="1">
    <location>
        <begin position="22"/>
        <end position="40"/>
    </location>
</feature>
<organism evidence="2 3">
    <name type="scientific">Desulfonema magnum</name>
    <dbReference type="NCBI Taxonomy" id="45655"/>
    <lineage>
        <taxon>Bacteria</taxon>
        <taxon>Pseudomonadati</taxon>
        <taxon>Thermodesulfobacteriota</taxon>
        <taxon>Desulfobacteria</taxon>
        <taxon>Desulfobacterales</taxon>
        <taxon>Desulfococcaceae</taxon>
        <taxon>Desulfonema</taxon>
    </lineage>
</organism>
<dbReference type="Proteomes" id="UP000663722">
    <property type="component" value="Chromosome"/>
</dbReference>
<evidence type="ECO:0000313" key="2">
    <source>
        <dbReference type="EMBL" id="QTA91049.1"/>
    </source>
</evidence>
<reference evidence="2" key="1">
    <citation type="journal article" date="2021" name="Microb. Physiol.">
        <title>Proteogenomic Insights into the Physiology of Marine, Sulfate-Reducing, Filamentous Desulfonema limicola and Desulfonema magnum.</title>
        <authorList>
            <person name="Schnaars V."/>
            <person name="Wohlbrand L."/>
            <person name="Scheve S."/>
            <person name="Hinrichs C."/>
            <person name="Reinhardt R."/>
            <person name="Rabus R."/>
        </authorList>
    </citation>
    <scope>NUCLEOTIDE SEQUENCE</scope>
    <source>
        <strain evidence="2">4be13</strain>
    </source>
</reference>
<proteinExistence type="predicted"/>
<evidence type="ECO:0000256" key="1">
    <source>
        <dbReference type="SAM" id="MobiDB-lite"/>
    </source>
</evidence>
<gene>
    <name evidence="2" type="ORF">dnm_071150</name>
</gene>
<accession>A0A975GRI6</accession>
<dbReference type="EMBL" id="CP061800">
    <property type="protein sequence ID" value="QTA91049.1"/>
    <property type="molecule type" value="Genomic_DNA"/>
</dbReference>
<dbReference type="AlphaFoldDB" id="A0A975GRI6"/>
<protein>
    <submittedName>
        <fullName evidence="2">Uncharacterized protein</fullName>
    </submittedName>
</protein>
<keyword evidence="3" id="KW-1185">Reference proteome</keyword>
<name>A0A975GRI6_9BACT</name>
<sequence length="40" mass="4774">MGIDFLTDESQITNHKPRITNHKPQITNHKSQFYKFTNDK</sequence>
<dbReference type="KEGG" id="dmm:dnm_071150"/>